<dbReference type="Proteomes" id="UP000005953">
    <property type="component" value="Unassembled WGS sequence"/>
</dbReference>
<evidence type="ECO:0000256" key="1">
    <source>
        <dbReference type="SAM" id="SignalP"/>
    </source>
</evidence>
<evidence type="ECO:0000313" key="3">
    <source>
        <dbReference type="Proteomes" id="UP000005953"/>
    </source>
</evidence>
<name>A4BBW1_9GAMM</name>
<dbReference type="HOGENOM" id="CLU_2452463_0_0_6"/>
<keyword evidence="3" id="KW-1185">Reference proteome</keyword>
<organism evidence="2 3">
    <name type="scientific">Reinekea blandensis MED297</name>
    <dbReference type="NCBI Taxonomy" id="314283"/>
    <lineage>
        <taxon>Bacteria</taxon>
        <taxon>Pseudomonadati</taxon>
        <taxon>Pseudomonadota</taxon>
        <taxon>Gammaproteobacteria</taxon>
        <taxon>Oceanospirillales</taxon>
        <taxon>Saccharospirillaceae</taxon>
        <taxon>Reinekea</taxon>
    </lineage>
</organism>
<proteinExistence type="predicted"/>
<feature type="signal peptide" evidence="1">
    <location>
        <begin position="1"/>
        <end position="17"/>
    </location>
</feature>
<sequence>MKKYWFVLLLMSGVVHGDISISTDHQNHSVAIRYQDQVVNKFSFESDKAPLIRSALFLSQGDHQGAFLQLDKLGGNCGYQGYLAMVRNG</sequence>
<feature type="chain" id="PRO_5002666377" evidence="1">
    <location>
        <begin position="18"/>
        <end position="89"/>
    </location>
</feature>
<dbReference type="AlphaFoldDB" id="A4BBW1"/>
<dbReference type="STRING" id="314283.MED297_01455"/>
<gene>
    <name evidence="2" type="ORF">MED297_01455</name>
</gene>
<reference evidence="2 3" key="1">
    <citation type="submission" date="2006-02" db="EMBL/GenBank/DDBJ databases">
        <authorList>
            <person name="Pinhassi J."/>
            <person name="Pedros-Alio C."/>
            <person name="Ferriera S."/>
            <person name="Johnson J."/>
            <person name="Kravitz S."/>
            <person name="Halpern A."/>
            <person name="Remington K."/>
            <person name="Beeson K."/>
            <person name="Tran B."/>
            <person name="Rogers Y.-H."/>
            <person name="Friedman R."/>
            <person name="Venter J.C."/>
        </authorList>
    </citation>
    <scope>NUCLEOTIDE SEQUENCE [LARGE SCALE GENOMIC DNA]</scope>
    <source>
        <strain evidence="2 3">MED297</strain>
    </source>
</reference>
<comment type="caution">
    <text evidence="2">The sequence shown here is derived from an EMBL/GenBank/DDBJ whole genome shotgun (WGS) entry which is preliminary data.</text>
</comment>
<keyword evidence="1" id="KW-0732">Signal</keyword>
<protein>
    <submittedName>
        <fullName evidence="2">Uncharacterized protein</fullName>
    </submittedName>
</protein>
<evidence type="ECO:0000313" key="2">
    <source>
        <dbReference type="EMBL" id="EAR10446.1"/>
    </source>
</evidence>
<dbReference type="EMBL" id="AAOE01000004">
    <property type="protein sequence ID" value="EAR10446.1"/>
    <property type="molecule type" value="Genomic_DNA"/>
</dbReference>
<dbReference type="RefSeq" id="WP_008046687.1">
    <property type="nucleotide sequence ID" value="NZ_CH724153.1"/>
</dbReference>
<accession>A4BBW1</accession>